<dbReference type="EMBL" id="KB740098">
    <property type="protein sequence ID" value="ENN81382.1"/>
    <property type="molecule type" value="Genomic_DNA"/>
</dbReference>
<sequence length="197" mass="22627">MRAISTILVFNILANGLQAADVVTKIQKENVLLSRGKRYVQWPKGSNFVINFTCTKPLLRYQPLTWNTVYEMDIPFAALIETKSFFGQASKSKRHVLERKNLLGQLEDLMFLMGLNGRACVNRLLCESKIFLETKERPMLRELIRVLFSSYMDDELLNGYSDRDCDADFSLCPMSVLALFVNSTNEDINSSYFSVRQ</sequence>
<keyword evidence="4" id="KW-1185">Reference proteome</keyword>
<dbReference type="EnsemblMetazoa" id="XM_019918086.1">
    <property type="protein sequence ID" value="XP_019773645.1"/>
    <property type="gene ID" value="LOC109546913"/>
</dbReference>
<dbReference type="Pfam" id="PF07841">
    <property type="entry name" value="DM4_12"/>
    <property type="match status" value="1"/>
</dbReference>
<feature type="chain" id="PRO_5010972097" evidence="1">
    <location>
        <begin position="20"/>
        <end position="197"/>
    </location>
</feature>
<feature type="non-terminal residue" evidence="2">
    <location>
        <position position="1"/>
    </location>
</feature>
<dbReference type="KEGG" id="dpa:109546913"/>
<dbReference type="InterPro" id="IPR006631">
    <property type="entry name" value="DM4_12"/>
</dbReference>
<dbReference type="EnsemblMetazoa" id="XM_019918087.1">
    <property type="protein sequence ID" value="XP_019773646.1"/>
    <property type="gene ID" value="LOC109546913"/>
</dbReference>
<name>N6URL6_DENPD</name>
<dbReference type="PANTHER" id="PTHR21253:SF0">
    <property type="entry name" value="F-BOX ONLY PROTEIN 11-RELATED"/>
    <property type="match status" value="1"/>
</dbReference>
<gene>
    <name evidence="3" type="primary">109546913</name>
    <name evidence="2" type="ORF">YQE_02198</name>
</gene>
<keyword evidence="1" id="KW-0732">Signal</keyword>
<evidence type="ECO:0000313" key="4">
    <source>
        <dbReference type="Proteomes" id="UP000019118"/>
    </source>
</evidence>
<organism evidence="2">
    <name type="scientific">Dendroctonus ponderosae</name>
    <name type="common">Mountain pine beetle</name>
    <dbReference type="NCBI Taxonomy" id="77166"/>
    <lineage>
        <taxon>Eukaryota</taxon>
        <taxon>Metazoa</taxon>
        <taxon>Ecdysozoa</taxon>
        <taxon>Arthropoda</taxon>
        <taxon>Hexapoda</taxon>
        <taxon>Insecta</taxon>
        <taxon>Pterygota</taxon>
        <taxon>Neoptera</taxon>
        <taxon>Endopterygota</taxon>
        <taxon>Coleoptera</taxon>
        <taxon>Polyphaga</taxon>
        <taxon>Cucujiformia</taxon>
        <taxon>Curculionidae</taxon>
        <taxon>Scolytinae</taxon>
        <taxon>Dendroctonus</taxon>
    </lineage>
</organism>
<dbReference type="PANTHER" id="PTHR21253">
    <property type="entry name" value="F-BOX ONLY PROTEIN 11-RELATED"/>
    <property type="match status" value="1"/>
</dbReference>
<dbReference type="SMART" id="SM00718">
    <property type="entry name" value="DM4_12"/>
    <property type="match status" value="1"/>
</dbReference>
<dbReference type="AlphaFoldDB" id="N6URL6"/>
<accession>N6URL6</accession>
<dbReference type="OrthoDB" id="8180611at2759"/>
<dbReference type="HOGENOM" id="CLU_1385467_0_0_1"/>
<dbReference type="Proteomes" id="UP000019118">
    <property type="component" value="Unassembled WGS sequence"/>
</dbReference>
<reference evidence="2 4" key="1">
    <citation type="journal article" date="2013" name="Genome Biol.">
        <title>Draft genome of the mountain pine beetle, Dendroctonus ponderosae Hopkins, a major forest pest.</title>
        <authorList>
            <person name="Keeling C.I."/>
            <person name="Yuen M.M."/>
            <person name="Liao N.Y."/>
            <person name="Docking T.R."/>
            <person name="Chan S.K."/>
            <person name="Taylor G.A."/>
            <person name="Palmquist D.L."/>
            <person name="Jackman S.D."/>
            <person name="Nguyen A."/>
            <person name="Li M."/>
            <person name="Henderson H."/>
            <person name="Janes J.K."/>
            <person name="Zhao Y."/>
            <person name="Pandoh P."/>
            <person name="Moore R."/>
            <person name="Sperling F.A."/>
            <person name="Huber D.P."/>
            <person name="Birol I."/>
            <person name="Jones S.J."/>
            <person name="Bohlmann J."/>
        </authorList>
    </citation>
    <scope>NUCLEOTIDE SEQUENCE</scope>
</reference>
<evidence type="ECO:0000313" key="2">
    <source>
        <dbReference type="EMBL" id="ENN81382.1"/>
    </source>
</evidence>
<evidence type="ECO:0000313" key="3">
    <source>
        <dbReference type="EnsemblMetazoa" id="XP_019773644.1"/>
    </source>
</evidence>
<proteinExistence type="predicted"/>
<protein>
    <submittedName>
        <fullName evidence="2 3">Uncharacterized protein</fullName>
    </submittedName>
</protein>
<reference evidence="3" key="2">
    <citation type="submission" date="2024-08" db="UniProtKB">
        <authorList>
            <consortium name="EnsemblMetazoa"/>
        </authorList>
    </citation>
    <scope>IDENTIFICATION</scope>
</reference>
<feature type="signal peptide" evidence="1">
    <location>
        <begin position="1"/>
        <end position="19"/>
    </location>
</feature>
<evidence type="ECO:0000256" key="1">
    <source>
        <dbReference type="SAM" id="SignalP"/>
    </source>
</evidence>
<dbReference type="EnsemblMetazoa" id="XM_019918085.1">
    <property type="protein sequence ID" value="XP_019773644.1"/>
    <property type="gene ID" value="LOC109546913"/>
</dbReference>
<dbReference type="OMA" id="YPCPFSL"/>